<organism evidence="3 4">
    <name type="scientific">Virgibacillus tibetensis</name>
    <dbReference type="NCBI Taxonomy" id="3042313"/>
    <lineage>
        <taxon>Bacteria</taxon>
        <taxon>Bacillati</taxon>
        <taxon>Bacillota</taxon>
        <taxon>Bacilli</taxon>
        <taxon>Bacillales</taxon>
        <taxon>Bacillaceae</taxon>
        <taxon>Virgibacillus</taxon>
    </lineage>
</organism>
<feature type="compositionally biased region" description="Low complexity" evidence="1">
    <location>
        <begin position="34"/>
        <end position="51"/>
    </location>
</feature>
<keyword evidence="4" id="KW-1185">Reference proteome</keyword>
<dbReference type="PROSITE" id="PS51257">
    <property type="entry name" value="PROKAR_LIPOPROTEIN"/>
    <property type="match status" value="1"/>
</dbReference>
<proteinExistence type="predicted"/>
<dbReference type="EMBL" id="JARZFX010000006">
    <property type="protein sequence ID" value="MEC5424498.1"/>
    <property type="molecule type" value="Genomic_DNA"/>
</dbReference>
<accession>A0ABU6KGR5</accession>
<dbReference type="Proteomes" id="UP001335737">
    <property type="component" value="Unassembled WGS sequence"/>
</dbReference>
<name>A0ABU6KGR5_9BACI</name>
<feature type="compositionally biased region" description="Acidic residues" evidence="1">
    <location>
        <begin position="52"/>
        <end position="64"/>
    </location>
</feature>
<keyword evidence="2" id="KW-0732">Signal</keyword>
<comment type="caution">
    <text evidence="3">The sequence shown here is derived from an EMBL/GenBank/DDBJ whole genome shotgun (WGS) entry which is preliminary data.</text>
</comment>
<feature type="signal peptide" evidence="2">
    <location>
        <begin position="1"/>
        <end position="20"/>
    </location>
</feature>
<feature type="region of interest" description="Disordered" evidence="1">
    <location>
        <begin position="27"/>
        <end position="71"/>
    </location>
</feature>
<evidence type="ECO:0000313" key="4">
    <source>
        <dbReference type="Proteomes" id="UP001335737"/>
    </source>
</evidence>
<gene>
    <name evidence="3" type="ORF">QGM71_13440</name>
</gene>
<reference evidence="3 4" key="1">
    <citation type="journal article" date="2024" name="Int. J. Syst. Evol. Microbiol.">
        <title>Virgibacillus tibetensis sp. nov., isolated from salt lake on the Tibetan Plateau of China.</title>
        <authorList>
            <person name="Phurbu D."/>
            <person name="Liu Z.-X."/>
            <person name="Wang R."/>
            <person name="Zheng Y.-Y."/>
            <person name="Liu H.-C."/>
            <person name="Zhou Y.-G."/>
            <person name="Yu Y.-J."/>
            <person name="Li A.-H."/>
        </authorList>
    </citation>
    <scope>NUCLEOTIDE SEQUENCE [LARGE SCALE GENOMIC DNA]</scope>
    <source>
        <strain evidence="3 4">C22-A2</strain>
    </source>
</reference>
<sequence length="71" mass="7540">MKRKILLRLGASVLAISLVAACGTDPVEEDAPLDQQQQDQGNNQNNGNGMNEGDDGILQDENEMDGGQGNQ</sequence>
<evidence type="ECO:0000256" key="1">
    <source>
        <dbReference type="SAM" id="MobiDB-lite"/>
    </source>
</evidence>
<dbReference type="RefSeq" id="WP_327608063.1">
    <property type="nucleotide sequence ID" value="NZ_JARZFX010000006.1"/>
</dbReference>
<evidence type="ECO:0008006" key="5">
    <source>
        <dbReference type="Google" id="ProtNLM"/>
    </source>
</evidence>
<protein>
    <recommendedName>
        <fullName evidence="5">Lipoprotein</fullName>
    </recommendedName>
</protein>
<evidence type="ECO:0000256" key="2">
    <source>
        <dbReference type="SAM" id="SignalP"/>
    </source>
</evidence>
<evidence type="ECO:0000313" key="3">
    <source>
        <dbReference type="EMBL" id="MEC5424498.1"/>
    </source>
</evidence>
<feature type="chain" id="PRO_5046275918" description="Lipoprotein" evidence="2">
    <location>
        <begin position="21"/>
        <end position="71"/>
    </location>
</feature>